<sequence length="664" mass="73732">MTDPIGPTMAGGIQTMTAQGYSVSFYPDANNYDLIKEGKNPVFYWVPSQLTIARRDGETGDFKFSLLRFVGGVASDKEKKEASKESVGGLLSLTTTGKIPTAAMTEAQQKVVEATKGHSHGLWDHKGIAPFFTPVLLMSNTTSISNTTLTEEGYKYYEKEKSGALKLRASGYLGKKNRSKMVKGTPQRDGDIGNWYWVLQGAGAGSIDPSAEHAFSAMVGSYPAQILHQGFKGTTTSPIFASSVMELQMWTPKVKLEISGEWKSIYKHFSGHANVHGLWASADIKLRFDELRKSGAIEVKITPVGSFPGSDKIETYLREKSDLLLDKFMQEAQRVIFEPAPVKESAAEASSSGSGASAWGFSLALKGGYEETTLVLSYREEMQFSHFQKHVISSSLDGMLQEMATGGAEAEKKYFPIVYLDDWPKKLARVCIPIAAWSTGVYNSLSVQIGYPNVKGELLWDSHVFTRPAPNETLEHWVYRTVQKSKDDVVNPPVGWEPDRSFVKRVIHFEEPDPNNQFVITQLDSGQSELRIDPGENGTPLNQDIEVRAESNKLMSITVRFMGRLTEDQFAELTVEPVDKADQPVGRDPVTFLCEPANIRTVRRWVVCPAPATGKRYRYKIKVTDVEEGSEWETAYKFTNTASLSAVIPKKNAQGVTFRFKDRK</sequence>
<dbReference type="Proteomes" id="UP001500063">
    <property type="component" value="Unassembled WGS sequence"/>
</dbReference>
<dbReference type="RefSeq" id="WP_344114833.1">
    <property type="nucleotide sequence ID" value="NZ_BAAABW010000001.1"/>
</dbReference>
<accession>A0ABN0W809</accession>
<reference evidence="1 2" key="1">
    <citation type="journal article" date="2019" name="Int. J. Syst. Evol. Microbiol.">
        <title>The Global Catalogue of Microorganisms (GCM) 10K type strain sequencing project: providing services to taxonomists for standard genome sequencing and annotation.</title>
        <authorList>
            <consortium name="The Broad Institute Genomics Platform"/>
            <consortium name="The Broad Institute Genome Sequencing Center for Infectious Disease"/>
            <person name="Wu L."/>
            <person name="Ma J."/>
        </authorList>
    </citation>
    <scope>NUCLEOTIDE SEQUENCE [LARGE SCALE GENOMIC DNA]</scope>
    <source>
        <strain evidence="1 2">JCM 4565</strain>
    </source>
</reference>
<comment type="caution">
    <text evidence="1">The sequence shown here is derived from an EMBL/GenBank/DDBJ whole genome shotgun (WGS) entry which is preliminary data.</text>
</comment>
<keyword evidence="2" id="KW-1185">Reference proteome</keyword>
<gene>
    <name evidence="1" type="ORF">GCM10010319_00560</name>
</gene>
<name>A0ABN0W809_9ACTN</name>
<dbReference type="EMBL" id="BAAABW010000001">
    <property type="protein sequence ID" value="GAA0328479.1"/>
    <property type="molecule type" value="Genomic_DNA"/>
</dbReference>
<evidence type="ECO:0000313" key="1">
    <source>
        <dbReference type="EMBL" id="GAA0328479.1"/>
    </source>
</evidence>
<organism evidence="1 2">
    <name type="scientific">Streptomyces blastmyceticus</name>
    <dbReference type="NCBI Taxonomy" id="68180"/>
    <lineage>
        <taxon>Bacteria</taxon>
        <taxon>Bacillati</taxon>
        <taxon>Actinomycetota</taxon>
        <taxon>Actinomycetes</taxon>
        <taxon>Kitasatosporales</taxon>
        <taxon>Streptomycetaceae</taxon>
        <taxon>Streptomyces</taxon>
    </lineage>
</organism>
<evidence type="ECO:0000313" key="2">
    <source>
        <dbReference type="Proteomes" id="UP001500063"/>
    </source>
</evidence>
<protein>
    <submittedName>
        <fullName evidence="1">Uncharacterized protein</fullName>
    </submittedName>
</protein>
<proteinExistence type="predicted"/>